<reference evidence="1 2" key="1">
    <citation type="submission" date="2020-10" db="EMBL/GenBank/DDBJ databases">
        <title>Phylogeny of dyella-like bacteria.</title>
        <authorList>
            <person name="Fu J."/>
        </authorList>
    </citation>
    <scope>NUCLEOTIDE SEQUENCE [LARGE SCALE GENOMIC DNA]</scope>
    <source>
        <strain evidence="1 2">KACC 19113</strain>
    </source>
</reference>
<dbReference type="RefSeq" id="WP_404612923.1">
    <property type="nucleotide sequence ID" value="NZ_JADIKK010000008.1"/>
</dbReference>
<accession>A0ABW8J719</accession>
<comment type="caution">
    <text evidence="1">The sequence shown here is derived from an EMBL/GenBank/DDBJ whole genome shotgun (WGS) entry which is preliminary data.</text>
</comment>
<dbReference type="EMBL" id="JADIKK010000008">
    <property type="protein sequence ID" value="MFK2876914.1"/>
    <property type="molecule type" value="Genomic_DNA"/>
</dbReference>
<dbReference type="Proteomes" id="UP001620339">
    <property type="component" value="Unassembled WGS sequence"/>
</dbReference>
<evidence type="ECO:0000313" key="2">
    <source>
        <dbReference type="Proteomes" id="UP001620339"/>
    </source>
</evidence>
<keyword evidence="2" id="KW-1185">Reference proteome</keyword>
<evidence type="ECO:0000313" key="1">
    <source>
        <dbReference type="EMBL" id="MFK2876914.1"/>
    </source>
</evidence>
<protein>
    <recommendedName>
        <fullName evidence="3">Transposase</fullName>
    </recommendedName>
</protein>
<gene>
    <name evidence="1" type="ORF">ISP25_07540</name>
</gene>
<evidence type="ECO:0008006" key="3">
    <source>
        <dbReference type="Google" id="ProtNLM"/>
    </source>
</evidence>
<sequence length="65" mass="7679">MTWNTNAPPRQGEYLVVDSWTKREVGHWRPDIGWCVRGRFVGHDGVLGWMELPEVPAKFQRERWG</sequence>
<organism evidence="1 2">
    <name type="scientific">Rhodanobacter hydrolyticus</name>
    <dbReference type="NCBI Taxonomy" id="2250595"/>
    <lineage>
        <taxon>Bacteria</taxon>
        <taxon>Pseudomonadati</taxon>
        <taxon>Pseudomonadota</taxon>
        <taxon>Gammaproteobacteria</taxon>
        <taxon>Lysobacterales</taxon>
        <taxon>Rhodanobacteraceae</taxon>
        <taxon>Rhodanobacter</taxon>
    </lineage>
</organism>
<name>A0ABW8J719_9GAMM</name>
<proteinExistence type="predicted"/>